<feature type="transmembrane region" description="Helical" evidence="1">
    <location>
        <begin position="387"/>
        <end position="409"/>
    </location>
</feature>
<keyword evidence="1" id="KW-0472">Membrane</keyword>
<dbReference type="GO" id="GO:0005886">
    <property type="term" value="C:plasma membrane"/>
    <property type="evidence" value="ECO:0007669"/>
    <property type="project" value="TreeGrafter"/>
</dbReference>
<dbReference type="Proteomes" id="UP000269493">
    <property type="component" value="Unassembled WGS sequence"/>
</dbReference>
<dbReference type="EMBL" id="RBXN01000003">
    <property type="protein sequence ID" value="RKT59110.1"/>
    <property type="molecule type" value="Genomic_DNA"/>
</dbReference>
<feature type="transmembrane region" description="Helical" evidence="1">
    <location>
        <begin position="276"/>
        <end position="295"/>
    </location>
</feature>
<sequence length="410" mass="44020">MVLNYIWISFFLIAFGVAVIQSVFFGNLTIWNDIMNSSFTSAKTAFEISLGLTGVLSLWLGLMKIGERGGIIALFSRLISPLFCRLFPDLPKNHPAFGSIFMNVSANMLGLDNAATPLGLKAMKEMQEINPDKETASNPMIMFLVLNTTGLTLVPLGVMVYRAQMGAANPSDIFLPILIATYCSTLAGLIAVCLKQKINLFDRVIMGSILGLTAIIGSILYFFAGLPQEKVSLYSQFGANCLLFCIIISFIIAGIRKKINIYDAFIEGAKEGFKTAVTIIPYLVAMLVAIAIFRASGAMDFIISGITAGINACGIDSDFVGALPTALMKPLSGSGARGMMVDAMNTYGADSFVARVASTIQGSTDTTFYILAVYFGSVGIRNTRYSAGYGLFADLVGIIAAIVVAYIFFK</sequence>
<protein>
    <submittedName>
        <fullName evidence="3">Spore maturation protein SpmA</fullName>
    </submittedName>
</protein>
<feature type="domain" description="Nucleoside transporter/FeoB GTPase Gate" evidence="2">
    <location>
        <begin position="277"/>
        <end position="380"/>
    </location>
</feature>
<dbReference type="InterPro" id="IPR011415">
    <property type="entry name" value="SpmA_SpmB"/>
</dbReference>
<keyword evidence="1" id="KW-1133">Transmembrane helix</keyword>
<feature type="transmembrane region" description="Helical" evidence="1">
    <location>
        <begin position="204"/>
        <end position="224"/>
    </location>
</feature>
<dbReference type="PIRSF" id="PIRSF036542">
    <property type="entry name" value="SpmA_SpmB"/>
    <property type="match status" value="1"/>
</dbReference>
<feature type="transmembrane region" description="Helical" evidence="1">
    <location>
        <begin position="5"/>
        <end position="24"/>
    </location>
</feature>
<dbReference type="PANTHER" id="PTHR35793:SF2">
    <property type="entry name" value="INNER MEMBRANE PROTEIN YJIG"/>
    <property type="match status" value="1"/>
</dbReference>
<accession>A0A495WD10</accession>
<gene>
    <name evidence="3" type="ORF">BC742_1252</name>
</gene>
<evidence type="ECO:0000259" key="2">
    <source>
        <dbReference type="Pfam" id="PF07670"/>
    </source>
</evidence>
<feature type="transmembrane region" description="Helical" evidence="1">
    <location>
        <begin position="141"/>
        <end position="161"/>
    </location>
</feature>
<dbReference type="InterPro" id="IPR011642">
    <property type="entry name" value="Gate_dom"/>
</dbReference>
<dbReference type="InterPro" id="IPR052549">
    <property type="entry name" value="SpmB"/>
</dbReference>
<keyword evidence="4" id="KW-1185">Reference proteome</keyword>
<keyword evidence="1" id="KW-0812">Transmembrane</keyword>
<name>A0A495WD10_9BACT</name>
<evidence type="ECO:0000256" key="1">
    <source>
        <dbReference type="SAM" id="Phobius"/>
    </source>
</evidence>
<evidence type="ECO:0000313" key="4">
    <source>
        <dbReference type="Proteomes" id="UP000269493"/>
    </source>
</evidence>
<evidence type="ECO:0000313" key="3">
    <source>
        <dbReference type="EMBL" id="RKT59110.1"/>
    </source>
</evidence>
<feature type="transmembrane region" description="Helical" evidence="1">
    <location>
        <begin position="44"/>
        <end position="62"/>
    </location>
</feature>
<reference evidence="3 4" key="1">
    <citation type="submission" date="2018-10" db="EMBL/GenBank/DDBJ databases">
        <title>Genomic Encyclopedia of Archaeal and Bacterial Type Strains, Phase II (KMG-II): from individual species to whole genera.</title>
        <authorList>
            <person name="Goeker M."/>
        </authorList>
    </citation>
    <scope>NUCLEOTIDE SEQUENCE [LARGE SCALE GENOMIC DNA]</scope>
    <source>
        <strain evidence="3 4">NSB1</strain>
    </source>
</reference>
<feature type="domain" description="Nucleoside transporter/FeoB GTPase Gate" evidence="2">
    <location>
        <begin position="51"/>
        <end position="156"/>
    </location>
</feature>
<dbReference type="OrthoDB" id="9805623at2"/>
<dbReference type="GeneID" id="92929046"/>
<dbReference type="PANTHER" id="PTHR35793">
    <property type="entry name" value="INNER MEMBRANE PROTEIN YJIG"/>
    <property type="match status" value="1"/>
</dbReference>
<proteinExistence type="predicted"/>
<organism evidence="3 4">
    <name type="scientific">Coprobacter fastidiosus NSB1 = JCM 33896</name>
    <dbReference type="NCBI Taxonomy" id="1349822"/>
    <lineage>
        <taxon>Bacteria</taxon>
        <taxon>Pseudomonadati</taxon>
        <taxon>Bacteroidota</taxon>
        <taxon>Bacteroidia</taxon>
        <taxon>Bacteroidales</taxon>
        <taxon>Barnesiellaceae</taxon>
        <taxon>Coprobacter</taxon>
    </lineage>
</organism>
<feature type="transmembrane region" description="Helical" evidence="1">
    <location>
        <begin position="173"/>
        <end position="192"/>
    </location>
</feature>
<dbReference type="Pfam" id="PF07670">
    <property type="entry name" value="Gate"/>
    <property type="match status" value="2"/>
</dbReference>
<dbReference type="RefSeq" id="WP_009318431.1">
    <property type="nucleotide sequence ID" value="NZ_KI440780.1"/>
</dbReference>
<comment type="caution">
    <text evidence="3">The sequence shown here is derived from an EMBL/GenBank/DDBJ whole genome shotgun (WGS) entry which is preliminary data.</text>
</comment>
<dbReference type="AlphaFoldDB" id="A0A495WD10"/>
<feature type="transmembrane region" description="Helical" evidence="1">
    <location>
        <begin position="236"/>
        <end position="255"/>
    </location>
</feature>